<dbReference type="Proteomes" id="UP001341840">
    <property type="component" value="Unassembled WGS sequence"/>
</dbReference>
<evidence type="ECO:0000313" key="3">
    <source>
        <dbReference type="Proteomes" id="UP001341840"/>
    </source>
</evidence>
<evidence type="ECO:0000256" key="1">
    <source>
        <dbReference type="SAM" id="MobiDB-lite"/>
    </source>
</evidence>
<feature type="compositionally biased region" description="Basic and acidic residues" evidence="1">
    <location>
        <begin position="92"/>
        <end position="103"/>
    </location>
</feature>
<keyword evidence="3" id="KW-1185">Reference proteome</keyword>
<feature type="region of interest" description="Disordered" evidence="1">
    <location>
        <begin position="59"/>
        <end position="116"/>
    </location>
</feature>
<feature type="compositionally biased region" description="Basic and acidic residues" evidence="1">
    <location>
        <begin position="59"/>
        <end position="74"/>
    </location>
</feature>
<reference evidence="2 3" key="1">
    <citation type="journal article" date="2023" name="Plants (Basel)">
        <title>Bridging the Gap: Combining Genomics and Transcriptomics Approaches to Understand Stylosanthes scabra, an Orphan Legume from the Brazilian Caatinga.</title>
        <authorList>
            <person name="Ferreira-Neto J.R.C."/>
            <person name="da Silva M.D."/>
            <person name="Binneck E."/>
            <person name="de Melo N.F."/>
            <person name="da Silva R.H."/>
            <person name="de Melo A.L.T.M."/>
            <person name="Pandolfi V."/>
            <person name="Bustamante F.O."/>
            <person name="Brasileiro-Vidal A.C."/>
            <person name="Benko-Iseppon A.M."/>
        </authorList>
    </citation>
    <scope>NUCLEOTIDE SEQUENCE [LARGE SCALE GENOMIC DNA]</scope>
    <source>
        <tissue evidence="2">Leaves</tissue>
    </source>
</reference>
<protein>
    <submittedName>
        <fullName evidence="2">Uncharacterized protein</fullName>
    </submittedName>
</protein>
<evidence type="ECO:0000313" key="2">
    <source>
        <dbReference type="EMBL" id="MED6160903.1"/>
    </source>
</evidence>
<sequence length="180" mass="20487">MESSDPPYQQHAPQNNVYQSNAFGDAYYGYEDPPPPYPPSQIGIGEAFQLLCQQRKELRENQSLNHDKVHKCIEKDEDENEDQEAEDVDQQVEDKDKEPKGMEIVHSTSSEATPPKLSSELHFEWVNSSDMNFRGPQHYGLLEIDGQLKAFYGVLDKKEVDVGWLNDSRCIMGGVLKLEA</sequence>
<gene>
    <name evidence="2" type="ORF">PIB30_055592</name>
</gene>
<name>A0ABU6UM58_9FABA</name>
<feature type="compositionally biased region" description="Polar residues" evidence="1">
    <location>
        <begin position="1"/>
        <end position="22"/>
    </location>
</feature>
<feature type="compositionally biased region" description="Acidic residues" evidence="1">
    <location>
        <begin position="75"/>
        <end position="91"/>
    </location>
</feature>
<accession>A0ABU6UM58</accession>
<proteinExistence type="predicted"/>
<dbReference type="EMBL" id="JASCZI010121264">
    <property type="protein sequence ID" value="MED6160903.1"/>
    <property type="molecule type" value="Genomic_DNA"/>
</dbReference>
<comment type="caution">
    <text evidence="2">The sequence shown here is derived from an EMBL/GenBank/DDBJ whole genome shotgun (WGS) entry which is preliminary data.</text>
</comment>
<organism evidence="2 3">
    <name type="scientific">Stylosanthes scabra</name>
    <dbReference type="NCBI Taxonomy" id="79078"/>
    <lineage>
        <taxon>Eukaryota</taxon>
        <taxon>Viridiplantae</taxon>
        <taxon>Streptophyta</taxon>
        <taxon>Embryophyta</taxon>
        <taxon>Tracheophyta</taxon>
        <taxon>Spermatophyta</taxon>
        <taxon>Magnoliopsida</taxon>
        <taxon>eudicotyledons</taxon>
        <taxon>Gunneridae</taxon>
        <taxon>Pentapetalae</taxon>
        <taxon>rosids</taxon>
        <taxon>fabids</taxon>
        <taxon>Fabales</taxon>
        <taxon>Fabaceae</taxon>
        <taxon>Papilionoideae</taxon>
        <taxon>50 kb inversion clade</taxon>
        <taxon>dalbergioids sensu lato</taxon>
        <taxon>Dalbergieae</taxon>
        <taxon>Pterocarpus clade</taxon>
        <taxon>Stylosanthes</taxon>
    </lineage>
</organism>
<feature type="region of interest" description="Disordered" evidence="1">
    <location>
        <begin position="1"/>
        <end position="43"/>
    </location>
</feature>